<dbReference type="GO" id="GO:0016491">
    <property type="term" value="F:oxidoreductase activity"/>
    <property type="evidence" value="ECO:0007669"/>
    <property type="project" value="UniProtKB-KW"/>
</dbReference>
<dbReference type="SMART" id="SM01092">
    <property type="entry name" value="CO_deh_flav_C"/>
    <property type="match status" value="1"/>
</dbReference>
<dbReference type="OrthoDB" id="9789842at2"/>
<evidence type="ECO:0000313" key="5">
    <source>
        <dbReference type="Proteomes" id="UP000295325"/>
    </source>
</evidence>
<dbReference type="SUPFAM" id="SSF56176">
    <property type="entry name" value="FAD-binding/transporter-associated domain-like"/>
    <property type="match status" value="1"/>
</dbReference>
<dbReference type="Gene3D" id="3.30.465.10">
    <property type="match status" value="1"/>
</dbReference>
<gene>
    <name evidence="4" type="ORF">EDD71_10195</name>
</gene>
<dbReference type="InterPro" id="IPR016167">
    <property type="entry name" value="FAD-bd_PCMH_sub1"/>
</dbReference>
<proteinExistence type="predicted"/>
<dbReference type="PROSITE" id="PS51387">
    <property type="entry name" value="FAD_PCMH"/>
    <property type="match status" value="1"/>
</dbReference>
<keyword evidence="2" id="KW-0560">Oxidoreductase</keyword>
<keyword evidence="5" id="KW-1185">Reference proteome</keyword>
<dbReference type="PANTHER" id="PTHR42659">
    <property type="entry name" value="XANTHINE DEHYDROGENASE SUBUNIT C-RELATED"/>
    <property type="match status" value="1"/>
</dbReference>
<dbReference type="PANTHER" id="PTHR42659:SF9">
    <property type="entry name" value="XANTHINE DEHYDROGENASE FAD-BINDING SUBUNIT XDHB-RELATED"/>
    <property type="match status" value="1"/>
</dbReference>
<dbReference type="InterPro" id="IPR051312">
    <property type="entry name" value="Diverse_Substr_Oxidored"/>
</dbReference>
<dbReference type="InterPro" id="IPR002346">
    <property type="entry name" value="Mopterin_DH_FAD-bd"/>
</dbReference>
<dbReference type="InterPro" id="IPR036318">
    <property type="entry name" value="FAD-bd_PCMH-like_sf"/>
</dbReference>
<dbReference type="EMBL" id="SOAZ01000001">
    <property type="protein sequence ID" value="TDT63668.1"/>
    <property type="molecule type" value="Genomic_DNA"/>
</dbReference>
<reference evidence="4 5" key="1">
    <citation type="submission" date="2019-03" db="EMBL/GenBank/DDBJ databases">
        <title>Genomic Encyclopedia of Type Strains, Phase IV (KMG-IV): sequencing the most valuable type-strain genomes for metagenomic binning, comparative biology and taxonomic classification.</title>
        <authorList>
            <person name="Goeker M."/>
        </authorList>
    </citation>
    <scope>NUCLEOTIDE SEQUENCE [LARGE SCALE GENOMIC DNA]</scope>
    <source>
        <strain evidence="4 5">DSM 24455</strain>
    </source>
</reference>
<dbReference type="Pfam" id="PF00941">
    <property type="entry name" value="FAD_binding_5"/>
    <property type="match status" value="1"/>
</dbReference>
<dbReference type="Gene3D" id="3.30.390.50">
    <property type="entry name" value="CO dehydrogenase flavoprotein, C-terminal domain"/>
    <property type="match status" value="1"/>
</dbReference>
<dbReference type="RefSeq" id="WP_133626790.1">
    <property type="nucleotide sequence ID" value="NZ_SOAZ01000001.1"/>
</dbReference>
<dbReference type="AlphaFoldDB" id="A0A4R7KU44"/>
<dbReference type="SUPFAM" id="SSF55447">
    <property type="entry name" value="CO dehydrogenase flavoprotein C-terminal domain-like"/>
    <property type="match status" value="1"/>
</dbReference>
<sequence>MVKVYRPSNLKEALEIISSEKCTLFAGGTDLMVKGKSWSGLEPSFDRPVVFISDLDELRKIKINEFFLTIGGACTFTRIIDNSQIPDFIKEAFIMIASPGIRNMATIGGNICNSSPAGDCLPLLYAMDASVVLESIYGRREVNIEDFILGPGKNVIGWNEILTEVRIPTKNFKIRAYRKVGTRKSTALSKVSFAGLAEIEGEELKDIRFAFGAVGPTVVRSRRIEKKIVEMVSEKKLEVGEIKKMYGSIIKPIDDQRSTANYRREVCLRFVENFLMSCKWR</sequence>
<dbReference type="Pfam" id="PF03450">
    <property type="entry name" value="CO_deh_flav_C"/>
    <property type="match status" value="1"/>
</dbReference>
<keyword evidence="1" id="KW-0285">Flavoprotein</keyword>
<evidence type="ECO:0000259" key="3">
    <source>
        <dbReference type="PROSITE" id="PS51387"/>
    </source>
</evidence>
<feature type="domain" description="FAD-binding PCMH-type" evidence="3">
    <location>
        <begin position="1"/>
        <end position="172"/>
    </location>
</feature>
<comment type="caution">
    <text evidence="4">The sequence shown here is derived from an EMBL/GenBank/DDBJ whole genome shotgun (WGS) entry which is preliminary data.</text>
</comment>
<protein>
    <submittedName>
        <fullName evidence="4">CO/xanthine dehydrogenase FAD-binding subunit</fullName>
    </submittedName>
</protein>
<name>A0A4R7KU44_9CLOT</name>
<dbReference type="InterPro" id="IPR005107">
    <property type="entry name" value="CO_DH_flav_C"/>
</dbReference>
<dbReference type="InterPro" id="IPR016166">
    <property type="entry name" value="FAD-bd_PCMH"/>
</dbReference>
<dbReference type="Proteomes" id="UP000295325">
    <property type="component" value="Unassembled WGS sequence"/>
</dbReference>
<evidence type="ECO:0000256" key="2">
    <source>
        <dbReference type="ARBA" id="ARBA00023002"/>
    </source>
</evidence>
<dbReference type="InterPro" id="IPR016169">
    <property type="entry name" value="FAD-bd_PCMH_sub2"/>
</dbReference>
<evidence type="ECO:0000256" key="1">
    <source>
        <dbReference type="ARBA" id="ARBA00022630"/>
    </source>
</evidence>
<evidence type="ECO:0000313" key="4">
    <source>
        <dbReference type="EMBL" id="TDT63668.1"/>
    </source>
</evidence>
<dbReference type="Gene3D" id="3.30.43.10">
    <property type="entry name" value="Uridine Diphospho-n-acetylenolpyruvylglucosamine Reductase, domain 2"/>
    <property type="match status" value="1"/>
</dbReference>
<accession>A0A4R7KU44</accession>
<dbReference type="GO" id="GO:0071949">
    <property type="term" value="F:FAD binding"/>
    <property type="evidence" value="ECO:0007669"/>
    <property type="project" value="InterPro"/>
</dbReference>
<organism evidence="4 5">
    <name type="scientific">Fonticella tunisiensis</name>
    <dbReference type="NCBI Taxonomy" id="1096341"/>
    <lineage>
        <taxon>Bacteria</taxon>
        <taxon>Bacillati</taxon>
        <taxon>Bacillota</taxon>
        <taxon>Clostridia</taxon>
        <taxon>Eubacteriales</taxon>
        <taxon>Clostridiaceae</taxon>
        <taxon>Fonticella</taxon>
    </lineage>
</organism>
<dbReference type="InterPro" id="IPR036683">
    <property type="entry name" value="CO_DH_flav_C_dom_sf"/>
</dbReference>